<protein>
    <submittedName>
        <fullName evidence="2">Uncharacterized protein</fullName>
    </submittedName>
</protein>
<keyword evidence="3" id="KW-1185">Reference proteome</keyword>
<name>A0ABW5TH09_9ENTE</name>
<feature type="compositionally biased region" description="Low complexity" evidence="1">
    <location>
        <begin position="99"/>
        <end position="128"/>
    </location>
</feature>
<sequence>MKKNVVCFLSLTILLGGMLFEVPATVFAYFYYTDNEKVDIGYFTIKKNSMQTTPAIIDKQTTKLQERTKNDENNLSGSATNKQNTSNDSNKITSSKDVSTGQETLETTSELTSETATTTTNQENESGQ</sequence>
<organism evidence="2 3">
    <name type="scientific">Enterococcus camelliae</name>
    <dbReference type="NCBI Taxonomy" id="453959"/>
    <lineage>
        <taxon>Bacteria</taxon>
        <taxon>Bacillati</taxon>
        <taxon>Bacillota</taxon>
        <taxon>Bacilli</taxon>
        <taxon>Lactobacillales</taxon>
        <taxon>Enterococcaceae</taxon>
        <taxon>Enterococcus</taxon>
    </lineage>
</organism>
<accession>A0ABW5TH09</accession>
<reference evidence="3" key="1">
    <citation type="journal article" date="2019" name="Int. J. Syst. Evol. Microbiol.">
        <title>The Global Catalogue of Microorganisms (GCM) 10K type strain sequencing project: providing services to taxonomists for standard genome sequencing and annotation.</title>
        <authorList>
            <consortium name="The Broad Institute Genomics Platform"/>
            <consortium name="The Broad Institute Genome Sequencing Center for Infectious Disease"/>
            <person name="Wu L."/>
            <person name="Ma J."/>
        </authorList>
    </citation>
    <scope>NUCLEOTIDE SEQUENCE [LARGE SCALE GENOMIC DNA]</scope>
    <source>
        <strain evidence="3">TISTR 932</strain>
    </source>
</reference>
<gene>
    <name evidence="2" type="ORF">ACFSR0_02880</name>
</gene>
<dbReference type="Proteomes" id="UP001597427">
    <property type="component" value="Unassembled WGS sequence"/>
</dbReference>
<feature type="compositionally biased region" description="Basic and acidic residues" evidence="1">
    <location>
        <begin position="60"/>
        <end position="72"/>
    </location>
</feature>
<comment type="caution">
    <text evidence="2">The sequence shown here is derived from an EMBL/GenBank/DDBJ whole genome shotgun (WGS) entry which is preliminary data.</text>
</comment>
<feature type="region of interest" description="Disordered" evidence="1">
    <location>
        <begin position="60"/>
        <end position="128"/>
    </location>
</feature>
<evidence type="ECO:0000256" key="1">
    <source>
        <dbReference type="SAM" id="MobiDB-lite"/>
    </source>
</evidence>
<dbReference type="EMBL" id="JBHUMO010000013">
    <property type="protein sequence ID" value="MFD2728383.1"/>
    <property type="molecule type" value="Genomic_DNA"/>
</dbReference>
<dbReference type="RefSeq" id="WP_379979726.1">
    <property type="nucleotide sequence ID" value="NZ_JBHUMO010000013.1"/>
</dbReference>
<feature type="compositionally biased region" description="Polar residues" evidence="1">
    <location>
        <begin position="73"/>
        <end position="98"/>
    </location>
</feature>
<evidence type="ECO:0000313" key="2">
    <source>
        <dbReference type="EMBL" id="MFD2728383.1"/>
    </source>
</evidence>
<proteinExistence type="predicted"/>
<evidence type="ECO:0000313" key="3">
    <source>
        <dbReference type="Proteomes" id="UP001597427"/>
    </source>
</evidence>